<dbReference type="SUPFAM" id="SSF53335">
    <property type="entry name" value="S-adenosyl-L-methionine-dependent methyltransferases"/>
    <property type="match status" value="1"/>
</dbReference>
<keyword evidence="2" id="KW-1185">Reference proteome</keyword>
<protein>
    <recommendedName>
        <fullName evidence="3">Methyltransferase type 11 domain-containing protein</fullName>
    </recommendedName>
</protein>
<proteinExistence type="predicted"/>
<dbReference type="CDD" id="cd02440">
    <property type="entry name" value="AdoMet_MTases"/>
    <property type="match status" value="1"/>
</dbReference>
<dbReference type="OMA" id="FAYENCK"/>
<accession>A0A1X7U4E3</accession>
<dbReference type="Gene3D" id="3.40.50.150">
    <property type="entry name" value="Vaccinia Virus protein VP39"/>
    <property type="match status" value="1"/>
</dbReference>
<dbReference type="STRING" id="400682.A0A1X7U4E3"/>
<name>A0A1X7U4E3_AMPQE</name>
<evidence type="ECO:0000313" key="1">
    <source>
        <dbReference type="EnsemblMetazoa" id="Aqu2.1.22414_001"/>
    </source>
</evidence>
<dbReference type="AlphaFoldDB" id="A0A1X7U4E3"/>
<dbReference type="PANTHER" id="PTHR43861">
    <property type="entry name" value="TRANS-ACONITATE 2-METHYLTRANSFERASE-RELATED"/>
    <property type="match status" value="1"/>
</dbReference>
<evidence type="ECO:0008006" key="3">
    <source>
        <dbReference type="Google" id="ProtNLM"/>
    </source>
</evidence>
<dbReference type="InParanoid" id="A0A1X7U4E3"/>
<reference evidence="2" key="1">
    <citation type="journal article" date="2010" name="Nature">
        <title>The Amphimedon queenslandica genome and the evolution of animal complexity.</title>
        <authorList>
            <person name="Srivastava M."/>
            <person name="Simakov O."/>
            <person name="Chapman J."/>
            <person name="Fahey B."/>
            <person name="Gauthier M.E."/>
            <person name="Mitros T."/>
            <person name="Richards G.S."/>
            <person name="Conaco C."/>
            <person name="Dacre M."/>
            <person name="Hellsten U."/>
            <person name="Larroux C."/>
            <person name="Putnam N.H."/>
            <person name="Stanke M."/>
            <person name="Adamska M."/>
            <person name="Darling A."/>
            <person name="Degnan S.M."/>
            <person name="Oakley T.H."/>
            <person name="Plachetzki D.C."/>
            <person name="Zhai Y."/>
            <person name="Adamski M."/>
            <person name="Calcino A."/>
            <person name="Cummins S.F."/>
            <person name="Goodstein D.M."/>
            <person name="Harris C."/>
            <person name="Jackson D.J."/>
            <person name="Leys S.P."/>
            <person name="Shu S."/>
            <person name="Woodcroft B.J."/>
            <person name="Vervoort M."/>
            <person name="Kosik K.S."/>
            <person name="Manning G."/>
            <person name="Degnan B.M."/>
            <person name="Rokhsar D.S."/>
        </authorList>
    </citation>
    <scope>NUCLEOTIDE SEQUENCE [LARGE SCALE GENOMIC DNA]</scope>
</reference>
<dbReference type="KEGG" id="aqu:105313965"/>
<dbReference type="Proteomes" id="UP000007879">
    <property type="component" value="Unassembled WGS sequence"/>
</dbReference>
<dbReference type="Pfam" id="PF13489">
    <property type="entry name" value="Methyltransf_23"/>
    <property type="match status" value="1"/>
</dbReference>
<gene>
    <name evidence="1" type="primary">105313965</name>
</gene>
<dbReference type="EnsemblMetazoa" id="Aqu2.1.22414_001">
    <property type="protein sequence ID" value="Aqu2.1.22414_001"/>
    <property type="gene ID" value="Aqu2.1.22414"/>
</dbReference>
<organism evidence="1">
    <name type="scientific">Amphimedon queenslandica</name>
    <name type="common">Sponge</name>
    <dbReference type="NCBI Taxonomy" id="400682"/>
    <lineage>
        <taxon>Eukaryota</taxon>
        <taxon>Metazoa</taxon>
        <taxon>Porifera</taxon>
        <taxon>Demospongiae</taxon>
        <taxon>Heteroscleromorpha</taxon>
        <taxon>Haplosclerida</taxon>
        <taxon>Niphatidae</taxon>
        <taxon>Amphimedon</taxon>
    </lineage>
</organism>
<dbReference type="InterPro" id="IPR029063">
    <property type="entry name" value="SAM-dependent_MTases_sf"/>
</dbReference>
<sequence length="243" mass="27439">MDKEEARVYHEISKFQYKDGLKLLDILSPQSNGVVLDIGCGTGRLSKILSDRLVDGRVVGVDPDEERIKIAMDEGKGRTNLQFMVGSDQTFPEDQYDMVICTDAIHWIKNKSETFNQVYANLKPGGKFGFTTLANGIPDIVIEIAQLCGTQAFDAVMNSTHYEDGNYYKQLASQVGFSVLYFDARDVEYTLPSIDAFVDFYYSVYHGMFDRTDPNLIGIKERYGGQAISWTMQRLFVVMTKPV</sequence>
<evidence type="ECO:0000313" key="2">
    <source>
        <dbReference type="Proteomes" id="UP000007879"/>
    </source>
</evidence>
<reference evidence="1" key="2">
    <citation type="submission" date="2017-05" db="UniProtKB">
        <authorList>
            <consortium name="EnsemblMetazoa"/>
        </authorList>
    </citation>
    <scope>IDENTIFICATION</scope>
</reference>
<dbReference type="EnsemblMetazoa" id="XM_011407809.1">
    <property type="protein sequence ID" value="XP_011406111.1"/>
    <property type="gene ID" value="LOC105313965"/>
</dbReference>
<dbReference type="OrthoDB" id="66144at2759"/>